<reference evidence="1 2" key="1">
    <citation type="submission" date="2010-01" db="EMBL/GenBank/DDBJ databases">
        <title>The complete genome of Thermobispora bispora DSM 43833.</title>
        <authorList>
            <consortium name="US DOE Joint Genome Institute (JGI-PGF)"/>
            <person name="Lucas S."/>
            <person name="Copeland A."/>
            <person name="Lapidus A."/>
            <person name="Glavina del Rio T."/>
            <person name="Dalin E."/>
            <person name="Tice H."/>
            <person name="Bruce D."/>
            <person name="Goodwin L."/>
            <person name="Pitluck S."/>
            <person name="Kyrpides N."/>
            <person name="Mavromatis K."/>
            <person name="Ivanova N."/>
            <person name="Mikhailova N."/>
            <person name="Chertkov O."/>
            <person name="Brettin T."/>
            <person name="Detter J.C."/>
            <person name="Han C."/>
            <person name="Larimer F."/>
            <person name="Land M."/>
            <person name="Hauser L."/>
            <person name="Markowitz V."/>
            <person name="Cheng J.-F."/>
            <person name="Hugenholtz P."/>
            <person name="Woyke T."/>
            <person name="Wu D."/>
            <person name="Jando M."/>
            <person name="Schneider S."/>
            <person name="Klenk H.-P."/>
            <person name="Eisen J.A."/>
        </authorList>
    </citation>
    <scope>NUCLEOTIDE SEQUENCE [LARGE SCALE GENOMIC DNA]</scope>
    <source>
        <strain evidence="2">ATCC 19993 / DSM 43833 / CBS 139.67 / JCM 10125 / KCTC 9307 / NBRC 14880 / R51</strain>
    </source>
</reference>
<evidence type="ECO:0008006" key="3">
    <source>
        <dbReference type="Google" id="ProtNLM"/>
    </source>
</evidence>
<organism evidence="1 2">
    <name type="scientific">Thermobispora bispora (strain ATCC 19993 / DSM 43833 / CBS 139.67 / JCM 10125 / KCTC 9307 / NBRC 14880 / R51)</name>
    <dbReference type="NCBI Taxonomy" id="469371"/>
    <lineage>
        <taxon>Bacteria</taxon>
        <taxon>Bacillati</taxon>
        <taxon>Actinomycetota</taxon>
        <taxon>Actinomycetes</taxon>
        <taxon>Streptosporangiales</taxon>
        <taxon>Streptosporangiaceae</taxon>
        <taxon>Thermobispora</taxon>
    </lineage>
</organism>
<sequence length="75" mass="8197">MRRLVSAARERVRRIGLRWVLLARERPDAGMSTAEYAVGTLAACGFAALLWKVVTSAEVKSMLIALIQRALKVAG</sequence>
<dbReference type="KEGG" id="tbi:Tbis_0217"/>
<dbReference type="Pfam" id="PF14029">
    <property type="entry name" value="DUF4244"/>
    <property type="match status" value="1"/>
</dbReference>
<dbReference type="EMBL" id="CP001874">
    <property type="protein sequence ID" value="ADG86949.1"/>
    <property type="molecule type" value="Genomic_DNA"/>
</dbReference>
<proteinExistence type="predicted"/>
<dbReference type="AlphaFoldDB" id="D6Y2Y8"/>
<dbReference type="HOGENOM" id="CLU_157938_2_1_11"/>
<protein>
    <recommendedName>
        <fullName evidence="3">DUF4244 domain-containing protein</fullName>
    </recommendedName>
</protein>
<evidence type="ECO:0000313" key="1">
    <source>
        <dbReference type="EMBL" id="ADG86949.1"/>
    </source>
</evidence>
<keyword evidence="2" id="KW-1185">Reference proteome</keyword>
<evidence type="ECO:0000313" key="2">
    <source>
        <dbReference type="Proteomes" id="UP000006640"/>
    </source>
</evidence>
<dbReference type="OrthoDB" id="3748241at2"/>
<gene>
    <name evidence="1" type="ordered locus">Tbis_0217</name>
</gene>
<dbReference type="eggNOG" id="ENOG5033B4A">
    <property type="taxonomic scope" value="Bacteria"/>
</dbReference>
<dbReference type="Proteomes" id="UP000006640">
    <property type="component" value="Chromosome"/>
</dbReference>
<dbReference type="InterPro" id="IPR025338">
    <property type="entry name" value="DUF4244"/>
</dbReference>
<dbReference type="STRING" id="469371.Tbis_0217"/>
<accession>D6Y2Y8</accession>
<name>D6Y2Y8_THEBD</name>